<sequence length="69" mass="8024">MYFSPALESHSIYWLPCICFLCFRPVVACLLATRLEIVNDNFGKAFKRRLENNPPTRVPPIRRSRAVDL</sequence>
<proteinExistence type="predicted"/>
<dbReference type="EMBL" id="GGFM01011178">
    <property type="protein sequence ID" value="MBW31929.1"/>
    <property type="molecule type" value="Transcribed_RNA"/>
</dbReference>
<keyword evidence="1" id="KW-0812">Transmembrane</keyword>
<feature type="transmembrane region" description="Helical" evidence="1">
    <location>
        <begin position="12"/>
        <end position="32"/>
    </location>
</feature>
<evidence type="ECO:0000256" key="1">
    <source>
        <dbReference type="SAM" id="Phobius"/>
    </source>
</evidence>
<keyword evidence="1" id="KW-0472">Membrane</keyword>
<dbReference type="AlphaFoldDB" id="A0A2M3ZTS6"/>
<name>A0A2M3ZTS6_9DIPT</name>
<keyword evidence="1" id="KW-1133">Transmembrane helix</keyword>
<reference evidence="2" key="1">
    <citation type="submission" date="2018-01" db="EMBL/GenBank/DDBJ databases">
        <title>An insight into the sialome of Amazonian anophelines.</title>
        <authorList>
            <person name="Ribeiro J.M."/>
            <person name="Scarpassa V."/>
            <person name="Calvo E."/>
        </authorList>
    </citation>
    <scope>NUCLEOTIDE SEQUENCE</scope>
    <source>
        <tissue evidence="2">Salivary glands</tissue>
    </source>
</reference>
<evidence type="ECO:0000313" key="2">
    <source>
        <dbReference type="EMBL" id="MBW31929.1"/>
    </source>
</evidence>
<protein>
    <submittedName>
        <fullName evidence="2">Putative secreted peptide</fullName>
    </submittedName>
</protein>
<organism evidence="2">
    <name type="scientific">Anopheles braziliensis</name>
    <dbReference type="NCBI Taxonomy" id="58242"/>
    <lineage>
        <taxon>Eukaryota</taxon>
        <taxon>Metazoa</taxon>
        <taxon>Ecdysozoa</taxon>
        <taxon>Arthropoda</taxon>
        <taxon>Hexapoda</taxon>
        <taxon>Insecta</taxon>
        <taxon>Pterygota</taxon>
        <taxon>Neoptera</taxon>
        <taxon>Endopterygota</taxon>
        <taxon>Diptera</taxon>
        <taxon>Nematocera</taxon>
        <taxon>Culicoidea</taxon>
        <taxon>Culicidae</taxon>
        <taxon>Anophelinae</taxon>
        <taxon>Anopheles</taxon>
    </lineage>
</organism>
<accession>A0A2M3ZTS6</accession>